<feature type="transmembrane region" description="Helical" evidence="1">
    <location>
        <begin position="12"/>
        <end position="33"/>
    </location>
</feature>
<evidence type="ECO:0000313" key="3">
    <source>
        <dbReference type="Proteomes" id="UP000605992"/>
    </source>
</evidence>
<keyword evidence="1" id="KW-0812">Transmembrane</keyword>
<dbReference type="AlphaFoldDB" id="A0A8J3V576"/>
<proteinExistence type="predicted"/>
<dbReference type="RefSeq" id="WP_203945405.1">
    <property type="nucleotide sequence ID" value="NZ_BOOR01000024.1"/>
</dbReference>
<organism evidence="2 3">
    <name type="scientific">Planotetraspora thailandica</name>
    <dbReference type="NCBI Taxonomy" id="487172"/>
    <lineage>
        <taxon>Bacteria</taxon>
        <taxon>Bacillati</taxon>
        <taxon>Actinomycetota</taxon>
        <taxon>Actinomycetes</taxon>
        <taxon>Streptosporangiales</taxon>
        <taxon>Streptosporangiaceae</taxon>
        <taxon>Planotetraspora</taxon>
    </lineage>
</organism>
<evidence type="ECO:0000256" key="1">
    <source>
        <dbReference type="SAM" id="Phobius"/>
    </source>
</evidence>
<gene>
    <name evidence="2" type="ORF">Pth03_35900</name>
</gene>
<comment type="caution">
    <text evidence="2">The sequence shown here is derived from an EMBL/GenBank/DDBJ whole genome shotgun (WGS) entry which is preliminary data.</text>
</comment>
<evidence type="ECO:0000313" key="2">
    <source>
        <dbReference type="EMBL" id="GII55201.1"/>
    </source>
</evidence>
<name>A0A8J3V576_9ACTN</name>
<keyword evidence="1" id="KW-0472">Membrane</keyword>
<reference evidence="2" key="1">
    <citation type="submission" date="2021-01" db="EMBL/GenBank/DDBJ databases">
        <title>Whole genome shotgun sequence of Planotetraspora thailandica NBRC 104271.</title>
        <authorList>
            <person name="Komaki H."/>
            <person name="Tamura T."/>
        </authorList>
    </citation>
    <scope>NUCLEOTIDE SEQUENCE</scope>
    <source>
        <strain evidence="2">NBRC 104271</strain>
    </source>
</reference>
<accession>A0A8J3V576</accession>
<feature type="transmembrane region" description="Helical" evidence="1">
    <location>
        <begin position="53"/>
        <end position="74"/>
    </location>
</feature>
<dbReference type="Proteomes" id="UP000605992">
    <property type="component" value="Unassembled WGS sequence"/>
</dbReference>
<sequence>MNLVEEVDALWKVLLAGMLGGVGLVTLYAFGLLMVSGRVTENGGTFARVMGRAVGGACFTVVLVGAGVGLYVILAK</sequence>
<dbReference type="EMBL" id="BOOR01000024">
    <property type="protein sequence ID" value="GII55201.1"/>
    <property type="molecule type" value="Genomic_DNA"/>
</dbReference>
<keyword evidence="3" id="KW-1185">Reference proteome</keyword>
<keyword evidence="1" id="KW-1133">Transmembrane helix</keyword>
<protein>
    <submittedName>
        <fullName evidence="2">Uncharacterized protein</fullName>
    </submittedName>
</protein>